<evidence type="ECO:0000313" key="5">
    <source>
        <dbReference type="Proteomes" id="UP000281813"/>
    </source>
</evidence>
<dbReference type="OrthoDB" id="337200at2"/>
<name>A0A494Z2D0_9BACI</name>
<comment type="caution">
    <text evidence="4">The sequence shown here is derived from an EMBL/GenBank/DDBJ whole genome shotgun (WGS) entry which is preliminary data.</text>
</comment>
<sequence>MNKEIVEVRKSFESSPFFSLVGFEVLYFEEGNVKIKLPVTNKLLNANETLHGGVHATMLDIIMGMTIRSVSKTRCTTINLDIHYIAPSTKGEIYATGKILKQGYKIVTAEAELIGEDGQLLAKGVGTFKLLRNEV</sequence>
<dbReference type="Pfam" id="PF03061">
    <property type="entry name" value="4HBT"/>
    <property type="match status" value="1"/>
</dbReference>
<evidence type="ECO:0000256" key="2">
    <source>
        <dbReference type="ARBA" id="ARBA00022801"/>
    </source>
</evidence>
<comment type="similarity">
    <text evidence="1">Belongs to the thioesterase PaaI family.</text>
</comment>
<organism evidence="4 5">
    <name type="scientific">Oceanobacillus bengalensis</name>
    <dbReference type="NCBI Taxonomy" id="1435466"/>
    <lineage>
        <taxon>Bacteria</taxon>
        <taxon>Bacillati</taxon>
        <taxon>Bacillota</taxon>
        <taxon>Bacilli</taxon>
        <taxon>Bacillales</taxon>
        <taxon>Bacillaceae</taxon>
        <taxon>Oceanobacillus</taxon>
    </lineage>
</organism>
<dbReference type="InterPro" id="IPR039298">
    <property type="entry name" value="ACOT13"/>
</dbReference>
<keyword evidence="2" id="KW-0378">Hydrolase</keyword>
<dbReference type="RefSeq" id="WP_121130092.1">
    <property type="nucleotide sequence ID" value="NZ_JBHUFK010000003.1"/>
</dbReference>
<dbReference type="EMBL" id="RBZO01000008">
    <property type="protein sequence ID" value="RKQ16643.1"/>
    <property type="molecule type" value="Genomic_DNA"/>
</dbReference>
<dbReference type="CDD" id="cd03443">
    <property type="entry name" value="PaaI_thioesterase"/>
    <property type="match status" value="1"/>
</dbReference>
<dbReference type="Gene3D" id="3.10.129.10">
    <property type="entry name" value="Hotdog Thioesterase"/>
    <property type="match status" value="1"/>
</dbReference>
<feature type="domain" description="Thioesterase" evidence="3">
    <location>
        <begin position="48"/>
        <end position="121"/>
    </location>
</feature>
<evidence type="ECO:0000313" key="4">
    <source>
        <dbReference type="EMBL" id="RKQ16643.1"/>
    </source>
</evidence>
<gene>
    <name evidence="4" type="ORF">D8M05_07155</name>
</gene>
<evidence type="ECO:0000256" key="1">
    <source>
        <dbReference type="ARBA" id="ARBA00008324"/>
    </source>
</evidence>
<dbReference type="PANTHER" id="PTHR21660:SF1">
    <property type="entry name" value="ACYL-COENZYME A THIOESTERASE 13"/>
    <property type="match status" value="1"/>
</dbReference>
<dbReference type="GO" id="GO:0047617">
    <property type="term" value="F:fatty acyl-CoA hydrolase activity"/>
    <property type="evidence" value="ECO:0007669"/>
    <property type="project" value="InterPro"/>
</dbReference>
<dbReference type="PANTHER" id="PTHR21660">
    <property type="entry name" value="THIOESTERASE SUPERFAMILY MEMBER-RELATED"/>
    <property type="match status" value="1"/>
</dbReference>
<dbReference type="AlphaFoldDB" id="A0A494Z2D0"/>
<dbReference type="InterPro" id="IPR029069">
    <property type="entry name" value="HotDog_dom_sf"/>
</dbReference>
<reference evidence="4 5" key="1">
    <citation type="journal article" date="2015" name="Antonie Van Leeuwenhoek">
        <title>Oceanobacillus bengalensis sp. nov., a bacterium isolated from seawater of the Bay of Bengal.</title>
        <authorList>
            <person name="Yongchang O."/>
            <person name="Xiang W."/>
            <person name="Wang G."/>
        </authorList>
    </citation>
    <scope>NUCLEOTIDE SEQUENCE [LARGE SCALE GENOMIC DNA]</scope>
    <source>
        <strain evidence="4 5">MCCC 1K00260</strain>
    </source>
</reference>
<dbReference type="InterPro" id="IPR006683">
    <property type="entry name" value="Thioestr_dom"/>
</dbReference>
<dbReference type="Proteomes" id="UP000281813">
    <property type="component" value="Unassembled WGS sequence"/>
</dbReference>
<evidence type="ECO:0000259" key="3">
    <source>
        <dbReference type="Pfam" id="PF03061"/>
    </source>
</evidence>
<accession>A0A494Z2D0</accession>
<dbReference type="InterPro" id="IPR003736">
    <property type="entry name" value="PAAI_dom"/>
</dbReference>
<keyword evidence="5" id="KW-1185">Reference proteome</keyword>
<dbReference type="NCBIfam" id="TIGR00369">
    <property type="entry name" value="unchar_dom_1"/>
    <property type="match status" value="1"/>
</dbReference>
<proteinExistence type="inferred from homology"/>
<dbReference type="SUPFAM" id="SSF54637">
    <property type="entry name" value="Thioesterase/thiol ester dehydrase-isomerase"/>
    <property type="match status" value="1"/>
</dbReference>
<protein>
    <submittedName>
        <fullName evidence="4">PaaI family thioesterase</fullName>
    </submittedName>
</protein>